<dbReference type="OrthoDB" id="9951737at2"/>
<dbReference type="Proteomes" id="UP000273977">
    <property type="component" value="Unassembled WGS sequence"/>
</dbReference>
<dbReference type="EMBL" id="RKMG01000002">
    <property type="protein sequence ID" value="RPA65065.1"/>
    <property type="molecule type" value="Genomic_DNA"/>
</dbReference>
<keyword evidence="2" id="KW-1185">Reference proteome</keyword>
<evidence type="ECO:0000313" key="1">
    <source>
        <dbReference type="EMBL" id="RPA65065.1"/>
    </source>
</evidence>
<organism evidence="1 2">
    <name type="scientific">Aerococcus agrisoli</name>
    <dbReference type="NCBI Taxonomy" id="2487350"/>
    <lineage>
        <taxon>Bacteria</taxon>
        <taxon>Bacillati</taxon>
        <taxon>Bacillota</taxon>
        <taxon>Bacilli</taxon>
        <taxon>Lactobacillales</taxon>
        <taxon>Aerococcaceae</taxon>
        <taxon>Aerococcus</taxon>
    </lineage>
</organism>
<name>A0A3N4GS32_9LACT</name>
<gene>
    <name evidence="1" type="ORF">EF384_01255</name>
</gene>
<accession>A0A3N4GS32</accession>
<dbReference type="AlphaFoldDB" id="A0A3N4GS32"/>
<protein>
    <submittedName>
        <fullName evidence="1">Uncharacterized protein</fullName>
    </submittedName>
</protein>
<reference evidence="1 2" key="1">
    <citation type="submission" date="2018-11" db="EMBL/GenBank/DDBJ databases">
        <title>Aerococcus sp. SJQ22, whole genome shotgun sequence.</title>
        <authorList>
            <person name="Sun L."/>
            <person name="Gao X."/>
            <person name="Chen W."/>
            <person name="Huang K."/>
        </authorList>
    </citation>
    <scope>NUCLEOTIDE SEQUENCE [LARGE SCALE GENOMIC DNA]</scope>
    <source>
        <strain evidence="1 2">SJQ22</strain>
    </source>
</reference>
<proteinExistence type="predicted"/>
<dbReference type="RefSeq" id="WP_123779168.1">
    <property type="nucleotide sequence ID" value="NZ_RKMG01000002.1"/>
</dbReference>
<sequence length="91" mass="10715">MTSYAMKYECKLPNDGSHDQGVTLELPSDITLLVEIENDPEDSRYFQRTKVYRLSNGKELIVIEEEWSDSRILRFNYPFNKKGDTLVFNFD</sequence>
<comment type="caution">
    <text evidence="1">The sequence shown here is derived from an EMBL/GenBank/DDBJ whole genome shotgun (WGS) entry which is preliminary data.</text>
</comment>
<evidence type="ECO:0000313" key="2">
    <source>
        <dbReference type="Proteomes" id="UP000273977"/>
    </source>
</evidence>